<dbReference type="Pfam" id="PF19127">
    <property type="entry name" value="Choline_bind_3"/>
    <property type="match status" value="2"/>
</dbReference>
<dbReference type="InterPro" id="IPR002502">
    <property type="entry name" value="Amidase_domain"/>
</dbReference>
<feature type="domain" description="N-acetylmuramoyl-L-alanine amidase" evidence="7">
    <location>
        <begin position="14"/>
        <end position="141"/>
    </location>
</feature>
<keyword evidence="9" id="KW-1185">Reference proteome</keyword>
<feature type="repeat" description="Cell wall-binding" evidence="6">
    <location>
        <begin position="265"/>
        <end position="284"/>
    </location>
</feature>
<dbReference type="RefSeq" id="WP_349181355.1">
    <property type="nucleotide sequence ID" value="NZ_JBBNGS010000002.1"/>
</dbReference>
<dbReference type="Proteomes" id="UP001478817">
    <property type="component" value="Unassembled WGS sequence"/>
</dbReference>
<name>A0ABV1IDM5_9ACTN</name>
<reference evidence="8 9" key="1">
    <citation type="submission" date="2024-04" db="EMBL/GenBank/DDBJ databases">
        <title>Human intestinal bacterial collection.</title>
        <authorList>
            <person name="Pauvert C."/>
            <person name="Hitch T.C.A."/>
            <person name="Clavel T."/>
        </authorList>
    </citation>
    <scope>NUCLEOTIDE SEQUENCE [LARGE SCALE GENOMIC DNA]</scope>
    <source>
        <strain evidence="8 9">CLA-AA-H197</strain>
    </source>
</reference>
<dbReference type="SMART" id="SM00644">
    <property type="entry name" value="Ami_2"/>
    <property type="match status" value="1"/>
</dbReference>
<evidence type="ECO:0000256" key="3">
    <source>
        <dbReference type="ARBA" id="ARBA00022737"/>
    </source>
</evidence>
<dbReference type="Pfam" id="PF01510">
    <property type="entry name" value="Amidase_2"/>
    <property type="match status" value="1"/>
</dbReference>
<evidence type="ECO:0000256" key="6">
    <source>
        <dbReference type="PROSITE-ProRule" id="PRU00591"/>
    </source>
</evidence>
<sequence length="315" mass="35238">MAMPSVAEFVQCDSRNYTRGRGGHAVDHAVVHYTGTDANAHNNLIYFSRNSAKASAHYFVDRDGTLRQSVSEADTAWHAGKFAMNQRSVGIECVSAGEDFSEAQVSTLAALVQDLMARYGIPAENVIRHYDVTGKECPAPYLDPDKWRALHDRITGGATAPAAKDEWVQKDGRWWYRHADGSFTKSGWELVSGKWYLFDAEGWMLTGWQRKDGRWYLLGADGAMLTGWQLIDGKWYFLDESGAMATGWRMVGDKWYFLDENGSMRQGWQRSGGKWYWLNADGSMSADEVKMIGGTFYGFDSSGAMLAHSIGLTEQ</sequence>
<evidence type="ECO:0000256" key="4">
    <source>
        <dbReference type="ARBA" id="ARBA00022801"/>
    </source>
</evidence>
<evidence type="ECO:0000259" key="7">
    <source>
        <dbReference type="SMART" id="SM00644"/>
    </source>
</evidence>
<dbReference type="EC" id="3.5.1.28" evidence="2"/>
<dbReference type="InterPro" id="IPR018337">
    <property type="entry name" value="Cell_wall/Cho-bd_repeat"/>
</dbReference>
<dbReference type="CDD" id="cd06583">
    <property type="entry name" value="PGRP"/>
    <property type="match status" value="1"/>
</dbReference>
<evidence type="ECO:0000256" key="2">
    <source>
        <dbReference type="ARBA" id="ARBA00011901"/>
    </source>
</evidence>
<dbReference type="PANTHER" id="PTHR30417:SF1">
    <property type="entry name" value="N-ACETYLMURAMOYL-L-ALANINE AMIDASE AMID"/>
    <property type="match status" value="1"/>
</dbReference>
<dbReference type="GO" id="GO:0008745">
    <property type="term" value="F:N-acetylmuramoyl-L-alanine amidase activity"/>
    <property type="evidence" value="ECO:0007669"/>
    <property type="project" value="UniProtKB-EC"/>
</dbReference>
<feature type="repeat" description="Cell wall-binding" evidence="6">
    <location>
        <begin position="225"/>
        <end position="244"/>
    </location>
</feature>
<comment type="catalytic activity">
    <reaction evidence="1">
        <text>Hydrolyzes the link between N-acetylmuramoyl residues and L-amino acid residues in certain cell-wall glycopeptides.</text>
        <dbReference type="EC" id="3.5.1.28"/>
    </reaction>
</comment>
<gene>
    <name evidence="8" type="ORF">AAAT05_01370</name>
</gene>
<dbReference type="SUPFAM" id="SSF69360">
    <property type="entry name" value="Cell wall binding repeat"/>
    <property type="match status" value="1"/>
</dbReference>
<keyword evidence="4 8" id="KW-0378">Hydrolase</keyword>
<dbReference type="Gene3D" id="3.40.80.10">
    <property type="entry name" value="Peptidoglycan recognition protein-like"/>
    <property type="match status" value="1"/>
</dbReference>
<organism evidence="8 9">
    <name type="scientific">Paratractidigestivibacter faecalis</name>
    <dbReference type="NCBI Taxonomy" id="2292441"/>
    <lineage>
        <taxon>Bacteria</taxon>
        <taxon>Bacillati</taxon>
        <taxon>Actinomycetota</taxon>
        <taxon>Coriobacteriia</taxon>
        <taxon>Coriobacteriales</taxon>
        <taxon>Atopobiaceae</taxon>
        <taxon>Paratractidigestivibacter</taxon>
    </lineage>
</organism>
<dbReference type="Gene3D" id="2.10.270.20">
    <property type="match status" value="1"/>
</dbReference>
<dbReference type="EMBL" id="JBBNGS010000002">
    <property type="protein sequence ID" value="MEQ2637004.1"/>
    <property type="molecule type" value="Genomic_DNA"/>
</dbReference>
<dbReference type="PANTHER" id="PTHR30417">
    <property type="entry name" value="N-ACETYLMURAMOYL-L-ALANINE AMIDASE AMID"/>
    <property type="match status" value="1"/>
</dbReference>
<dbReference type="Pfam" id="PF01473">
    <property type="entry name" value="Choline_bind_1"/>
    <property type="match status" value="2"/>
</dbReference>
<comment type="caution">
    <text evidence="8">The sequence shown here is derived from an EMBL/GenBank/DDBJ whole genome shotgun (WGS) entry which is preliminary data.</text>
</comment>
<protein>
    <recommendedName>
        <fullName evidence="2">N-acetylmuramoyl-L-alanine amidase</fullName>
        <ecNumber evidence="2">3.5.1.28</ecNumber>
    </recommendedName>
</protein>
<dbReference type="SUPFAM" id="SSF55846">
    <property type="entry name" value="N-acetylmuramoyl-L-alanine amidase-like"/>
    <property type="match status" value="1"/>
</dbReference>
<keyword evidence="3" id="KW-0677">Repeat</keyword>
<dbReference type="Gene3D" id="2.10.270.10">
    <property type="entry name" value="Cholin Binding"/>
    <property type="match status" value="1"/>
</dbReference>
<dbReference type="PROSITE" id="PS51170">
    <property type="entry name" value="CW"/>
    <property type="match status" value="4"/>
</dbReference>
<accession>A0ABV1IDM5</accession>
<keyword evidence="5" id="KW-0961">Cell wall biogenesis/degradation</keyword>
<proteinExistence type="predicted"/>
<dbReference type="InterPro" id="IPR051206">
    <property type="entry name" value="NAMLAA_amidase_2"/>
</dbReference>
<feature type="repeat" description="Cell wall-binding" evidence="6">
    <location>
        <begin position="245"/>
        <end position="264"/>
    </location>
</feature>
<feature type="repeat" description="Cell wall-binding" evidence="6">
    <location>
        <begin position="205"/>
        <end position="224"/>
    </location>
</feature>
<evidence type="ECO:0000256" key="5">
    <source>
        <dbReference type="ARBA" id="ARBA00023316"/>
    </source>
</evidence>
<evidence type="ECO:0000313" key="8">
    <source>
        <dbReference type="EMBL" id="MEQ2637004.1"/>
    </source>
</evidence>
<dbReference type="InterPro" id="IPR036505">
    <property type="entry name" value="Amidase/PGRP_sf"/>
</dbReference>
<evidence type="ECO:0000313" key="9">
    <source>
        <dbReference type="Proteomes" id="UP001478817"/>
    </source>
</evidence>
<evidence type="ECO:0000256" key="1">
    <source>
        <dbReference type="ARBA" id="ARBA00001561"/>
    </source>
</evidence>